<proteinExistence type="inferred from homology"/>
<dbReference type="PANTHER" id="PTHR48048">
    <property type="entry name" value="GLYCOSYLTRANSFERASE"/>
    <property type="match status" value="1"/>
</dbReference>
<keyword evidence="3" id="KW-1185">Reference proteome</keyword>
<reference evidence="2" key="2">
    <citation type="submission" date="2022-03" db="EMBL/GenBank/DDBJ databases">
        <title>Draft title - Genomic analysis of global carrot germplasm unveils the trajectory of domestication and the origin of high carotenoid orange carrot.</title>
        <authorList>
            <person name="Iorizzo M."/>
            <person name="Ellison S."/>
            <person name="Senalik D."/>
            <person name="Macko-Podgorni A."/>
            <person name="Grzebelus D."/>
            <person name="Bostan H."/>
            <person name="Rolling W."/>
            <person name="Curaba J."/>
            <person name="Simon P."/>
        </authorList>
    </citation>
    <scope>NUCLEOTIDE SEQUENCE</scope>
    <source>
        <tissue evidence="2">Leaf</tissue>
    </source>
</reference>
<organism evidence="2 3">
    <name type="scientific">Daucus carota subsp. sativus</name>
    <name type="common">Carrot</name>
    <dbReference type="NCBI Taxonomy" id="79200"/>
    <lineage>
        <taxon>Eukaryota</taxon>
        <taxon>Viridiplantae</taxon>
        <taxon>Streptophyta</taxon>
        <taxon>Embryophyta</taxon>
        <taxon>Tracheophyta</taxon>
        <taxon>Spermatophyta</taxon>
        <taxon>Magnoliopsida</taxon>
        <taxon>eudicotyledons</taxon>
        <taxon>Gunneridae</taxon>
        <taxon>Pentapetalae</taxon>
        <taxon>asterids</taxon>
        <taxon>campanulids</taxon>
        <taxon>Apiales</taxon>
        <taxon>Apiaceae</taxon>
        <taxon>Apioideae</taxon>
        <taxon>Scandiceae</taxon>
        <taxon>Daucinae</taxon>
        <taxon>Daucus</taxon>
        <taxon>Daucus sect. Daucus</taxon>
    </lineage>
</organism>
<evidence type="ECO:0000313" key="2">
    <source>
        <dbReference type="EMBL" id="WOG89882.1"/>
    </source>
</evidence>
<protein>
    <submittedName>
        <fullName evidence="2">Uncharacterized protein</fullName>
    </submittedName>
</protein>
<dbReference type="GO" id="GO:0035251">
    <property type="term" value="F:UDP-glucosyltransferase activity"/>
    <property type="evidence" value="ECO:0007669"/>
    <property type="project" value="InterPro"/>
</dbReference>
<dbReference type="EMBL" id="CP093344">
    <property type="protein sequence ID" value="WOG89882.1"/>
    <property type="molecule type" value="Genomic_DNA"/>
</dbReference>
<dbReference type="AlphaFoldDB" id="A0AAF1AR55"/>
<gene>
    <name evidence="2" type="ORF">DCAR_0209121</name>
</gene>
<dbReference type="Gene3D" id="3.40.50.2000">
    <property type="entry name" value="Glycogen Phosphorylase B"/>
    <property type="match status" value="2"/>
</dbReference>
<name>A0AAF1AR55_DAUCS</name>
<comment type="similarity">
    <text evidence="1">Belongs to the UDP-glycosyltransferase family.</text>
</comment>
<dbReference type="Proteomes" id="UP000077755">
    <property type="component" value="Chromosome 2"/>
</dbReference>
<sequence length="109" mass="12316">MESLWHGVLTASWPIYAEQQLNSFELVHELGLALDVGVEYSNEFSMVNSGIIKATELEVVIRKLMLDENENNIRKRVKEMKGLSRAAMEENGSSYSSLGKLVEDITRKV</sequence>
<evidence type="ECO:0000256" key="1">
    <source>
        <dbReference type="ARBA" id="ARBA00009995"/>
    </source>
</evidence>
<dbReference type="SUPFAM" id="SSF53756">
    <property type="entry name" value="UDP-Glycosyltransferase/glycogen phosphorylase"/>
    <property type="match status" value="1"/>
</dbReference>
<dbReference type="PANTHER" id="PTHR48048:SF45">
    <property type="entry name" value="GLYCOSYLTRANSFERASE"/>
    <property type="match status" value="1"/>
</dbReference>
<reference evidence="2" key="1">
    <citation type="journal article" date="2016" name="Nat. Genet.">
        <title>A high-quality carrot genome assembly provides new insights into carotenoid accumulation and asterid genome evolution.</title>
        <authorList>
            <person name="Iorizzo M."/>
            <person name="Ellison S."/>
            <person name="Senalik D."/>
            <person name="Zeng P."/>
            <person name="Satapoomin P."/>
            <person name="Huang J."/>
            <person name="Bowman M."/>
            <person name="Iovene M."/>
            <person name="Sanseverino W."/>
            <person name="Cavagnaro P."/>
            <person name="Yildiz M."/>
            <person name="Macko-Podgorni A."/>
            <person name="Moranska E."/>
            <person name="Grzebelus E."/>
            <person name="Grzebelus D."/>
            <person name="Ashrafi H."/>
            <person name="Zheng Z."/>
            <person name="Cheng S."/>
            <person name="Spooner D."/>
            <person name="Van Deynze A."/>
            <person name="Simon P."/>
        </authorList>
    </citation>
    <scope>NUCLEOTIDE SEQUENCE</scope>
    <source>
        <tissue evidence="2">Leaf</tissue>
    </source>
</reference>
<accession>A0AAF1AR55</accession>
<evidence type="ECO:0000313" key="3">
    <source>
        <dbReference type="Proteomes" id="UP000077755"/>
    </source>
</evidence>
<dbReference type="InterPro" id="IPR050481">
    <property type="entry name" value="UDP-glycosyltransf_plant"/>
</dbReference>